<evidence type="ECO:0000313" key="2">
    <source>
        <dbReference type="EMBL" id="NIK72735.1"/>
    </source>
</evidence>
<feature type="transmembrane region" description="Helical" evidence="1">
    <location>
        <begin position="7"/>
        <end position="26"/>
    </location>
</feature>
<sequence length="189" mass="21710">MQKSALGYYALNIFLFAVAYLFLRYGYTHITNPFLQEFILIILGTLATVSITALLLNKQTELELSKEQQTKYLEMKSEVYKEIIHTLEKYSIQEHLSAQDLKRLEFITHKLSIVASLPVLKAYNSFLKNVAFIFKDQNISSIEADKLSEELAKLTISMRQDLLGNTDKGTSPDIAFYIDDNSRHSIQNF</sequence>
<dbReference type="AlphaFoldDB" id="A0A846MMR4"/>
<keyword evidence="3" id="KW-1185">Reference proteome</keyword>
<comment type="caution">
    <text evidence="2">The sequence shown here is derived from an EMBL/GenBank/DDBJ whole genome shotgun (WGS) entry which is preliminary data.</text>
</comment>
<name>A0A846MMR4_9BACT</name>
<dbReference type="RefSeq" id="WP_166918043.1">
    <property type="nucleotide sequence ID" value="NZ_JAASRN010000001.1"/>
</dbReference>
<proteinExistence type="predicted"/>
<accession>A0A846MMR4</accession>
<keyword evidence="1" id="KW-0472">Membrane</keyword>
<protein>
    <submittedName>
        <fullName evidence="2">Uncharacterized protein</fullName>
    </submittedName>
</protein>
<organism evidence="2 3">
    <name type="scientific">Thermonema lapsum</name>
    <dbReference type="NCBI Taxonomy" id="28195"/>
    <lineage>
        <taxon>Bacteria</taxon>
        <taxon>Pseudomonadati</taxon>
        <taxon>Bacteroidota</taxon>
        <taxon>Cytophagia</taxon>
        <taxon>Cytophagales</taxon>
        <taxon>Thermonemataceae</taxon>
        <taxon>Thermonema</taxon>
    </lineage>
</organism>
<dbReference type="EMBL" id="JAASRN010000001">
    <property type="protein sequence ID" value="NIK72735.1"/>
    <property type="molecule type" value="Genomic_DNA"/>
</dbReference>
<keyword evidence="1" id="KW-0812">Transmembrane</keyword>
<reference evidence="2 3" key="1">
    <citation type="submission" date="2020-03" db="EMBL/GenBank/DDBJ databases">
        <title>Genomic Encyclopedia of Type Strains, Phase IV (KMG-IV): sequencing the most valuable type-strain genomes for metagenomic binning, comparative biology and taxonomic classification.</title>
        <authorList>
            <person name="Goeker M."/>
        </authorList>
    </citation>
    <scope>NUCLEOTIDE SEQUENCE [LARGE SCALE GENOMIC DNA]</scope>
    <source>
        <strain evidence="2 3">DSM 5718</strain>
    </source>
</reference>
<gene>
    <name evidence="2" type="ORF">FHS56_000221</name>
</gene>
<evidence type="ECO:0000313" key="3">
    <source>
        <dbReference type="Proteomes" id="UP000537126"/>
    </source>
</evidence>
<dbReference type="Proteomes" id="UP000537126">
    <property type="component" value="Unassembled WGS sequence"/>
</dbReference>
<keyword evidence="1" id="KW-1133">Transmembrane helix</keyword>
<feature type="transmembrane region" description="Helical" evidence="1">
    <location>
        <begin position="38"/>
        <end position="56"/>
    </location>
</feature>
<evidence type="ECO:0000256" key="1">
    <source>
        <dbReference type="SAM" id="Phobius"/>
    </source>
</evidence>